<evidence type="ECO:0000313" key="3">
    <source>
        <dbReference type="Proteomes" id="UP000028703"/>
    </source>
</evidence>
<dbReference type="eggNOG" id="ENOG5030UC6">
    <property type="taxonomic scope" value="Bacteria"/>
</dbReference>
<dbReference type="EMBL" id="JPRO01000007">
    <property type="protein sequence ID" value="KFF03803.1"/>
    <property type="molecule type" value="Genomic_DNA"/>
</dbReference>
<dbReference type="OrthoDB" id="1261576at2"/>
<accession>A0A085ZH89</accession>
<organism evidence="2 3">
    <name type="scientific">Chryseobacterium luteum</name>
    <dbReference type="NCBI Taxonomy" id="421531"/>
    <lineage>
        <taxon>Bacteria</taxon>
        <taxon>Pseudomonadati</taxon>
        <taxon>Bacteroidota</taxon>
        <taxon>Flavobacteriia</taxon>
        <taxon>Flavobacteriales</taxon>
        <taxon>Weeksellaceae</taxon>
        <taxon>Chryseobacterium group</taxon>
        <taxon>Chryseobacterium</taxon>
    </lineage>
</organism>
<dbReference type="Proteomes" id="UP000028703">
    <property type="component" value="Unassembled WGS sequence"/>
</dbReference>
<evidence type="ECO:0000256" key="1">
    <source>
        <dbReference type="SAM" id="Phobius"/>
    </source>
</evidence>
<feature type="transmembrane region" description="Helical" evidence="1">
    <location>
        <begin position="5"/>
        <end position="22"/>
    </location>
</feature>
<feature type="transmembrane region" description="Helical" evidence="1">
    <location>
        <begin position="47"/>
        <end position="69"/>
    </location>
</feature>
<sequence>MNKHLVLRIGILLSGFILIYIYDHWDSWFHPVQSIGGNSGMSIPMHLVLNICWMAGWCLLLLIEIMVGFFTKNHRNRSTNLILIASGIALLIIYILSIK</sequence>
<keyword evidence="1" id="KW-0812">Transmembrane</keyword>
<comment type="caution">
    <text evidence="2">The sequence shown here is derived from an EMBL/GenBank/DDBJ whole genome shotgun (WGS) entry which is preliminary data.</text>
</comment>
<keyword evidence="1" id="KW-1133">Transmembrane helix</keyword>
<protein>
    <submittedName>
        <fullName evidence="2">Uncharacterized protein</fullName>
    </submittedName>
</protein>
<dbReference type="AlphaFoldDB" id="A0A085ZH89"/>
<keyword evidence="3" id="KW-1185">Reference proteome</keyword>
<keyword evidence="1" id="KW-0472">Membrane</keyword>
<proteinExistence type="predicted"/>
<gene>
    <name evidence="2" type="ORF">IX38_10330</name>
</gene>
<feature type="transmembrane region" description="Helical" evidence="1">
    <location>
        <begin position="81"/>
        <end position="98"/>
    </location>
</feature>
<dbReference type="STRING" id="421531.IX38_10330"/>
<dbReference type="RefSeq" id="WP_034704351.1">
    <property type="nucleotide sequence ID" value="NZ_JPRO01000007.1"/>
</dbReference>
<evidence type="ECO:0000313" key="2">
    <source>
        <dbReference type="EMBL" id="KFF03803.1"/>
    </source>
</evidence>
<reference evidence="2 3" key="1">
    <citation type="submission" date="2014-07" db="EMBL/GenBank/DDBJ databases">
        <title>Genome of Chryseobacterium luteum DSM 18605.</title>
        <authorList>
            <person name="Stropko S.J."/>
            <person name="Pipes S.E."/>
            <person name="Newman J.D."/>
        </authorList>
    </citation>
    <scope>NUCLEOTIDE SEQUENCE [LARGE SCALE GENOMIC DNA]</scope>
    <source>
        <strain evidence="2 3">DSM 18605</strain>
    </source>
</reference>
<name>A0A085ZH89_9FLAO</name>